<evidence type="ECO:0000256" key="2">
    <source>
        <dbReference type="ARBA" id="ARBA00022490"/>
    </source>
</evidence>
<dbReference type="InterPro" id="IPR023439">
    <property type="entry name" value="Mal_deCO2ase/Cit_lyase_ACP"/>
</dbReference>
<reference evidence="4 5" key="1">
    <citation type="submission" date="2016-11" db="EMBL/GenBank/DDBJ databases">
        <authorList>
            <person name="Jaros S."/>
            <person name="Januszkiewicz K."/>
            <person name="Wedrychowicz H."/>
        </authorList>
    </citation>
    <scope>NUCLEOTIDE SEQUENCE [LARGE SCALE GENOMIC DNA]</scope>
    <source>
        <strain evidence="4 5">DSM 17477</strain>
    </source>
</reference>
<dbReference type="Pfam" id="PF06857">
    <property type="entry name" value="ACP"/>
    <property type="match status" value="1"/>
</dbReference>
<evidence type="ECO:0000256" key="1">
    <source>
        <dbReference type="ARBA" id="ARBA00004496"/>
    </source>
</evidence>
<dbReference type="STRING" id="1121476.SAMN02745751_01783"/>
<gene>
    <name evidence="4" type="ORF">SAMN02745751_01783</name>
</gene>
<dbReference type="GO" id="GO:0005737">
    <property type="term" value="C:cytoplasm"/>
    <property type="evidence" value="ECO:0007669"/>
    <property type="project" value="UniProtKB-SubCell"/>
</dbReference>
<evidence type="ECO:0000313" key="4">
    <source>
        <dbReference type="EMBL" id="SHJ11749.1"/>
    </source>
</evidence>
<evidence type="ECO:0000313" key="5">
    <source>
        <dbReference type="Proteomes" id="UP000184052"/>
    </source>
</evidence>
<name>A0A1M6GP88_9FIRM</name>
<keyword evidence="2" id="KW-0963">Cytoplasm</keyword>
<evidence type="ECO:0000256" key="3">
    <source>
        <dbReference type="ARBA" id="ARBA00022553"/>
    </source>
</evidence>
<dbReference type="InterPro" id="IPR006495">
    <property type="entry name" value="CitD"/>
</dbReference>
<dbReference type="Proteomes" id="UP000184052">
    <property type="component" value="Unassembled WGS sequence"/>
</dbReference>
<dbReference type="EMBL" id="FQZL01000011">
    <property type="protein sequence ID" value="SHJ11749.1"/>
    <property type="molecule type" value="Genomic_DNA"/>
</dbReference>
<keyword evidence="5" id="KW-1185">Reference proteome</keyword>
<accession>A0A1M6GP88</accession>
<protein>
    <submittedName>
        <fullName evidence="4">Citrate lyase subunit gamma (Acyl carrier protein)</fullName>
    </submittedName>
</protein>
<dbReference type="NCBIfam" id="TIGR01608">
    <property type="entry name" value="citD"/>
    <property type="match status" value="1"/>
</dbReference>
<dbReference type="GO" id="GO:0016829">
    <property type="term" value="F:lyase activity"/>
    <property type="evidence" value="ECO:0007669"/>
    <property type="project" value="UniProtKB-KW"/>
</dbReference>
<proteinExistence type="predicted"/>
<dbReference type="OrthoDB" id="1120942at2"/>
<comment type="subcellular location">
    <subcellularLocation>
        <location evidence="1">Cytoplasm</location>
    </subcellularLocation>
</comment>
<keyword evidence="4" id="KW-0456">Lyase</keyword>
<dbReference type="NCBIfam" id="NF009726">
    <property type="entry name" value="PRK13253.1"/>
    <property type="match status" value="1"/>
</dbReference>
<organism evidence="4 5">
    <name type="scientific">Dethiosulfatibacter aminovorans DSM 17477</name>
    <dbReference type="NCBI Taxonomy" id="1121476"/>
    <lineage>
        <taxon>Bacteria</taxon>
        <taxon>Bacillati</taxon>
        <taxon>Bacillota</taxon>
        <taxon>Tissierellia</taxon>
        <taxon>Dethiosulfatibacter</taxon>
    </lineage>
</organism>
<keyword evidence="3" id="KW-0597">Phosphoprotein</keyword>
<sequence>MLAENKKATCGREKNSDCVVEVELTNDRINIDINSKIKNLFGKQMEKAVRDVLEEFDVKGANVTVRDFGALDFVIKARTKTALRQALKEVQ</sequence>
<dbReference type="AlphaFoldDB" id="A0A1M6GP88"/>
<dbReference type="RefSeq" id="WP_073049234.1">
    <property type="nucleotide sequence ID" value="NZ_FQZL01000011.1"/>
</dbReference>